<reference evidence="2 3" key="1">
    <citation type="submission" date="2016-03" db="EMBL/GenBank/DDBJ databases">
        <title>Draft genome sequence of Paenibacillus glacialis DSM 22343.</title>
        <authorList>
            <person name="Shin S.-K."/>
            <person name="Yi H."/>
        </authorList>
    </citation>
    <scope>NUCLEOTIDE SEQUENCE [LARGE SCALE GENOMIC DNA]</scope>
    <source>
        <strain evidence="2 3">DSM 22343</strain>
    </source>
</reference>
<gene>
    <name evidence="2" type="ORF">PGLA_17635</name>
</gene>
<organism evidence="2 3">
    <name type="scientific">Paenibacillus glacialis</name>
    <dbReference type="NCBI Taxonomy" id="494026"/>
    <lineage>
        <taxon>Bacteria</taxon>
        <taxon>Bacillati</taxon>
        <taxon>Bacillota</taxon>
        <taxon>Bacilli</taxon>
        <taxon>Bacillales</taxon>
        <taxon>Paenibacillaceae</taxon>
        <taxon>Paenibacillus</taxon>
    </lineage>
</organism>
<dbReference type="OrthoDB" id="2666073at2"/>
<dbReference type="InterPro" id="IPR025143">
    <property type="entry name" value="DUF4083"/>
</dbReference>
<keyword evidence="1" id="KW-0812">Transmembrane</keyword>
<dbReference type="Proteomes" id="UP000076967">
    <property type="component" value="Unassembled WGS sequence"/>
</dbReference>
<dbReference type="EMBL" id="LVJH01000034">
    <property type="protein sequence ID" value="OAB40792.1"/>
    <property type="molecule type" value="Genomic_DNA"/>
</dbReference>
<dbReference type="Pfam" id="PF13314">
    <property type="entry name" value="DUF4083"/>
    <property type="match status" value="1"/>
</dbReference>
<evidence type="ECO:0000313" key="3">
    <source>
        <dbReference type="Proteomes" id="UP000076967"/>
    </source>
</evidence>
<name>A0A168JLG2_9BACL</name>
<protein>
    <recommendedName>
        <fullName evidence="4">DUF4083 domain-containing protein</fullName>
    </recommendedName>
</protein>
<proteinExistence type="predicted"/>
<evidence type="ECO:0000256" key="1">
    <source>
        <dbReference type="SAM" id="Phobius"/>
    </source>
</evidence>
<sequence>MLNGVGIPGLILSIVVVGLIILFFVSFYRFTRKLLTHSAQTKRSQMAAEARLRNIESQLDVITKHMDKHN</sequence>
<evidence type="ECO:0000313" key="2">
    <source>
        <dbReference type="EMBL" id="OAB40792.1"/>
    </source>
</evidence>
<keyword evidence="1" id="KW-0472">Membrane</keyword>
<dbReference type="RefSeq" id="WP_068535366.1">
    <property type="nucleotide sequence ID" value="NZ_LVJH01000034.1"/>
</dbReference>
<accession>A0A168JLG2</accession>
<comment type="caution">
    <text evidence="2">The sequence shown here is derived from an EMBL/GenBank/DDBJ whole genome shotgun (WGS) entry which is preliminary data.</text>
</comment>
<keyword evidence="1" id="KW-1133">Transmembrane helix</keyword>
<dbReference type="AlphaFoldDB" id="A0A168JLG2"/>
<evidence type="ECO:0008006" key="4">
    <source>
        <dbReference type="Google" id="ProtNLM"/>
    </source>
</evidence>
<feature type="transmembrane region" description="Helical" evidence="1">
    <location>
        <begin position="6"/>
        <end position="28"/>
    </location>
</feature>
<keyword evidence="3" id="KW-1185">Reference proteome</keyword>